<evidence type="ECO:0000256" key="11">
    <source>
        <dbReference type="HAMAP-Rule" id="MF_00228"/>
    </source>
</evidence>
<evidence type="ECO:0000256" key="9">
    <source>
        <dbReference type="ARBA" id="ARBA00022842"/>
    </source>
</evidence>
<keyword evidence="4 11" id="KW-0808">Transferase</keyword>
<feature type="binding site" evidence="11">
    <location>
        <position position="172"/>
    </location>
    <ligand>
        <name>ATP</name>
        <dbReference type="ChEBI" id="CHEBI:30616"/>
    </ligand>
</feature>
<keyword evidence="13" id="KW-1185">Reference proteome</keyword>
<dbReference type="GO" id="GO:0009228">
    <property type="term" value="P:thiamine biosynthetic process"/>
    <property type="evidence" value="ECO:0007669"/>
    <property type="project" value="UniProtKB-KW"/>
</dbReference>
<dbReference type="GO" id="GO:0000287">
    <property type="term" value="F:magnesium ion binding"/>
    <property type="evidence" value="ECO:0007669"/>
    <property type="project" value="UniProtKB-UniRule"/>
</dbReference>
<organism evidence="12 13">
    <name type="scientific">Desulfovibrio legallii</name>
    <dbReference type="NCBI Taxonomy" id="571438"/>
    <lineage>
        <taxon>Bacteria</taxon>
        <taxon>Pseudomonadati</taxon>
        <taxon>Thermodesulfobacteriota</taxon>
        <taxon>Desulfovibrionia</taxon>
        <taxon>Desulfovibrionales</taxon>
        <taxon>Desulfovibrionaceae</taxon>
        <taxon>Desulfovibrio</taxon>
    </lineage>
</organism>
<dbReference type="CDD" id="cd01170">
    <property type="entry name" value="THZ_kinase"/>
    <property type="match status" value="1"/>
</dbReference>
<sequence length="277" mass="27668">MNGFAEILDDVRRQVPVVHSITNYVTVNDCANVILALGGSAIMADDADEVEQIAGLSAALVINIGTLNQHTIPAMLAAGKRANALGRPVVLDPVGAGASDLRNDTLARLLGEVRFAAIKGNSAEIRFLAGSAVAARGVDAGGETLVTEANLEASARMAAGLSARTGAAVVVSGPIDLVAFHDAAWAVRNGDAHMAGITGAGCMAAAATGCCLGAAPDKAAEACLCAMAAMGVAGEMAAEQLIPAGGGLGSFRTLLLDALGRLDGPALAARVQVESVF</sequence>
<comment type="similarity">
    <text evidence="11">Belongs to the Thz kinase family.</text>
</comment>
<dbReference type="NCBIfam" id="NF006830">
    <property type="entry name" value="PRK09355.1"/>
    <property type="match status" value="1"/>
</dbReference>
<evidence type="ECO:0000256" key="8">
    <source>
        <dbReference type="ARBA" id="ARBA00022840"/>
    </source>
</evidence>
<evidence type="ECO:0000256" key="10">
    <source>
        <dbReference type="ARBA" id="ARBA00022977"/>
    </source>
</evidence>
<protein>
    <recommendedName>
        <fullName evidence="11">Hydroxyethylthiazole kinase</fullName>
        <ecNumber evidence="11">2.7.1.50</ecNumber>
    </recommendedName>
    <alternativeName>
        <fullName evidence="11">4-methyl-5-beta-hydroxyethylthiazole kinase</fullName>
        <shortName evidence="11">TH kinase</shortName>
        <shortName evidence="11">Thz kinase</shortName>
    </alternativeName>
</protein>
<proteinExistence type="inferred from homology"/>
<comment type="function">
    <text evidence="11">Catalyzes the phosphorylation of the hydroxyl group of 4-methyl-5-beta-hydroxyethylthiazole (THZ).</text>
</comment>
<comment type="cofactor">
    <cofactor evidence="2 11">
        <name>Mg(2+)</name>
        <dbReference type="ChEBI" id="CHEBI:18420"/>
    </cofactor>
</comment>
<dbReference type="PIRSF" id="PIRSF000513">
    <property type="entry name" value="Thz_kinase"/>
    <property type="match status" value="1"/>
</dbReference>
<evidence type="ECO:0000256" key="4">
    <source>
        <dbReference type="ARBA" id="ARBA00022679"/>
    </source>
</evidence>
<dbReference type="SUPFAM" id="SSF53613">
    <property type="entry name" value="Ribokinase-like"/>
    <property type="match status" value="1"/>
</dbReference>
<dbReference type="STRING" id="571438.SAMN05192586_102162"/>
<dbReference type="RefSeq" id="WP_092152703.1">
    <property type="nucleotide sequence ID" value="NZ_FNBX01000002.1"/>
</dbReference>
<keyword evidence="8 11" id="KW-0067">ATP-binding</keyword>
<accession>A0A1G7J228</accession>
<dbReference type="HAMAP" id="MF_00228">
    <property type="entry name" value="Thz_kinase"/>
    <property type="match status" value="1"/>
</dbReference>
<feature type="binding site" evidence="11">
    <location>
        <position position="199"/>
    </location>
    <ligand>
        <name>substrate</name>
    </ligand>
</feature>
<keyword evidence="5 11" id="KW-0479">Metal-binding</keyword>
<evidence type="ECO:0000256" key="3">
    <source>
        <dbReference type="ARBA" id="ARBA00004868"/>
    </source>
</evidence>
<keyword evidence="7 11" id="KW-0418">Kinase</keyword>
<dbReference type="Pfam" id="PF02110">
    <property type="entry name" value="HK"/>
    <property type="match status" value="1"/>
</dbReference>
<evidence type="ECO:0000256" key="1">
    <source>
        <dbReference type="ARBA" id="ARBA00001771"/>
    </source>
</evidence>
<dbReference type="GO" id="GO:0009229">
    <property type="term" value="P:thiamine diphosphate biosynthetic process"/>
    <property type="evidence" value="ECO:0007669"/>
    <property type="project" value="UniProtKB-UniRule"/>
</dbReference>
<dbReference type="InterPro" id="IPR029056">
    <property type="entry name" value="Ribokinase-like"/>
</dbReference>
<evidence type="ECO:0000256" key="7">
    <source>
        <dbReference type="ARBA" id="ARBA00022777"/>
    </source>
</evidence>
<dbReference type="AlphaFoldDB" id="A0A1G7J228"/>
<dbReference type="UniPathway" id="UPA00060">
    <property type="reaction ID" value="UER00139"/>
</dbReference>
<dbReference type="Proteomes" id="UP000199355">
    <property type="component" value="Unassembled WGS sequence"/>
</dbReference>
<dbReference type="PRINTS" id="PR01099">
    <property type="entry name" value="HYETHTZKNASE"/>
</dbReference>
<dbReference type="Gene3D" id="3.40.1190.20">
    <property type="match status" value="1"/>
</dbReference>
<keyword evidence="6 11" id="KW-0547">Nucleotide-binding</keyword>
<comment type="pathway">
    <text evidence="3 11">Cofactor biosynthesis; thiamine diphosphate biosynthesis; 4-methyl-5-(2-phosphoethyl)-thiazole from 5-(2-hydroxyethyl)-4-methylthiazole: step 1/1.</text>
</comment>
<dbReference type="OrthoDB" id="8909021at2"/>
<gene>
    <name evidence="11" type="primary">thiM</name>
    <name evidence="12" type="ORF">SAMN05192586_102162</name>
</gene>
<dbReference type="EC" id="2.7.1.50" evidence="11"/>
<dbReference type="InterPro" id="IPR000417">
    <property type="entry name" value="Hyethyz_kinase"/>
</dbReference>
<reference evidence="13" key="1">
    <citation type="submission" date="2016-10" db="EMBL/GenBank/DDBJ databases">
        <authorList>
            <person name="Varghese N."/>
            <person name="Submissions S."/>
        </authorList>
    </citation>
    <scope>NUCLEOTIDE SEQUENCE [LARGE SCALE GENOMIC DNA]</scope>
    <source>
        <strain evidence="13">KHC7</strain>
    </source>
</reference>
<evidence type="ECO:0000256" key="6">
    <source>
        <dbReference type="ARBA" id="ARBA00022741"/>
    </source>
</evidence>
<name>A0A1G7J228_9BACT</name>
<keyword evidence="10 11" id="KW-0784">Thiamine biosynthesis</keyword>
<dbReference type="EMBL" id="FNBX01000002">
    <property type="protein sequence ID" value="SDF18980.1"/>
    <property type="molecule type" value="Genomic_DNA"/>
</dbReference>
<evidence type="ECO:0000313" key="13">
    <source>
        <dbReference type="Proteomes" id="UP000199355"/>
    </source>
</evidence>
<feature type="binding site" evidence="11">
    <location>
        <position position="43"/>
    </location>
    <ligand>
        <name>substrate</name>
    </ligand>
</feature>
<keyword evidence="9 11" id="KW-0460">Magnesium</keyword>
<dbReference type="GO" id="GO:0004417">
    <property type="term" value="F:hydroxyethylthiazole kinase activity"/>
    <property type="evidence" value="ECO:0007669"/>
    <property type="project" value="UniProtKB-UniRule"/>
</dbReference>
<dbReference type="GO" id="GO:0005524">
    <property type="term" value="F:ATP binding"/>
    <property type="evidence" value="ECO:0007669"/>
    <property type="project" value="UniProtKB-UniRule"/>
</dbReference>
<evidence type="ECO:0000256" key="5">
    <source>
        <dbReference type="ARBA" id="ARBA00022723"/>
    </source>
</evidence>
<evidence type="ECO:0000313" key="12">
    <source>
        <dbReference type="EMBL" id="SDF18980.1"/>
    </source>
</evidence>
<evidence type="ECO:0000256" key="2">
    <source>
        <dbReference type="ARBA" id="ARBA00001946"/>
    </source>
</evidence>
<comment type="catalytic activity">
    <reaction evidence="1 11">
        <text>5-(2-hydroxyethyl)-4-methylthiazole + ATP = 4-methyl-5-(2-phosphooxyethyl)-thiazole + ADP + H(+)</text>
        <dbReference type="Rhea" id="RHEA:24212"/>
        <dbReference type="ChEBI" id="CHEBI:15378"/>
        <dbReference type="ChEBI" id="CHEBI:17957"/>
        <dbReference type="ChEBI" id="CHEBI:30616"/>
        <dbReference type="ChEBI" id="CHEBI:58296"/>
        <dbReference type="ChEBI" id="CHEBI:456216"/>
        <dbReference type="EC" id="2.7.1.50"/>
    </reaction>
</comment>
<feature type="binding site" evidence="11">
    <location>
        <position position="119"/>
    </location>
    <ligand>
        <name>ATP</name>
        <dbReference type="ChEBI" id="CHEBI:30616"/>
    </ligand>
</feature>